<dbReference type="AlphaFoldDB" id="A0A6P3Y078"/>
<feature type="transmembrane region" description="Helical" evidence="10">
    <location>
        <begin position="135"/>
        <end position="154"/>
    </location>
</feature>
<keyword evidence="6 10" id="KW-1133">Transmembrane helix</keyword>
<evidence type="ECO:0000256" key="8">
    <source>
        <dbReference type="ARBA" id="ARBA00023170"/>
    </source>
</evidence>
<evidence type="ECO:0000256" key="10">
    <source>
        <dbReference type="RuleBase" id="RU351113"/>
    </source>
</evidence>
<dbReference type="Pfam" id="PF02949">
    <property type="entry name" value="7tm_6"/>
    <property type="match status" value="1"/>
</dbReference>
<evidence type="ECO:0000256" key="5">
    <source>
        <dbReference type="ARBA" id="ARBA00022725"/>
    </source>
</evidence>
<keyword evidence="3 10" id="KW-0716">Sensory transduction</keyword>
<keyword evidence="11" id="KW-1185">Reference proteome</keyword>
<keyword evidence="7 10" id="KW-0472">Membrane</keyword>
<protein>
    <recommendedName>
        <fullName evidence="10">Odorant receptor</fullName>
    </recommendedName>
</protein>
<evidence type="ECO:0000256" key="1">
    <source>
        <dbReference type="ARBA" id="ARBA00004651"/>
    </source>
</evidence>
<dbReference type="GO" id="GO:0005886">
    <property type="term" value="C:plasma membrane"/>
    <property type="evidence" value="ECO:0007669"/>
    <property type="project" value="UniProtKB-SubCell"/>
</dbReference>
<keyword evidence="9 10" id="KW-0807">Transducer</keyword>
<comment type="caution">
    <text evidence="10">Lacks conserved residue(s) required for the propagation of feature annotation.</text>
</comment>
<dbReference type="InterPro" id="IPR004117">
    <property type="entry name" value="7tm6_olfct_rcpt"/>
</dbReference>
<proteinExistence type="inferred from homology"/>
<evidence type="ECO:0000313" key="12">
    <source>
        <dbReference type="RefSeq" id="XP_014484210.1"/>
    </source>
</evidence>
<dbReference type="KEGG" id="dqu:106749353"/>
<sequence length="404" mass="45671">MRSPGKAMVDVSRRNNNYSLQFNRWFLMPIGAWPELPTSSVTERIIFKILRLICHTLIALTVVPSILYILFEEKDVRLKLKAVGPTSHWLMGSINYCSLLYQKKQIGRSIDHMETDWQMAKKECDQRVMLRNARVGRTIAVLCALIMQGGIFSYNVARGTSPLLVVIGNETVAIGRLPCPSFNKIVDTRFSPVYEVVLALQCLSAIVVNNTTVGACGLAAVFAMHACGQLSVVMSRLEELDSKKEECHVVQRKLTNLVQRHLRALRFLSRMEIIMRQVCLVELLGCTFNLCMLGYYTITVCLKTTNTLITYLIVLTSMMFNIFIFCYIGDLVTEQCKKVGEAAYMTNWYKLPRKTVLGLILIILRSSIVIKITAGKIFHMSIPTFGDVIKTSVAYLNMLRTLTI</sequence>
<dbReference type="Proteomes" id="UP000515204">
    <property type="component" value="Unplaced"/>
</dbReference>
<evidence type="ECO:0000256" key="7">
    <source>
        <dbReference type="ARBA" id="ARBA00023136"/>
    </source>
</evidence>
<evidence type="ECO:0000256" key="6">
    <source>
        <dbReference type="ARBA" id="ARBA00022989"/>
    </source>
</evidence>
<dbReference type="GO" id="GO:0004984">
    <property type="term" value="F:olfactory receptor activity"/>
    <property type="evidence" value="ECO:0007669"/>
    <property type="project" value="InterPro"/>
</dbReference>
<accession>A0A6P3Y078</accession>
<organism evidence="11 12">
    <name type="scientific">Dinoponera quadriceps</name>
    <name type="common">South American ant</name>
    <dbReference type="NCBI Taxonomy" id="609295"/>
    <lineage>
        <taxon>Eukaryota</taxon>
        <taxon>Metazoa</taxon>
        <taxon>Ecdysozoa</taxon>
        <taxon>Arthropoda</taxon>
        <taxon>Hexapoda</taxon>
        <taxon>Insecta</taxon>
        <taxon>Pterygota</taxon>
        <taxon>Neoptera</taxon>
        <taxon>Endopterygota</taxon>
        <taxon>Hymenoptera</taxon>
        <taxon>Apocrita</taxon>
        <taxon>Aculeata</taxon>
        <taxon>Formicoidea</taxon>
        <taxon>Formicidae</taxon>
        <taxon>Ponerinae</taxon>
        <taxon>Ponerini</taxon>
        <taxon>Dinoponera</taxon>
    </lineage>
</organism>
<feature type="transmembrane region" description="Helical" evidence="10">
    <location>
        <begin position="198"/>
        <end position="224"/>
    </location>
</feature>
<feature type="transmembrane region" description="Helical" evidence="10">
    <location>
        <begin position="49"/>
        <end position="71"/>
    </location>
</feature>
<dbReference type="GeneID" id="106749353"/>
<evidence type="ECO:0000313" key="11">
    <source>
        <dbReference type="Proteomes" id="UP000515204"/>
    </source>
</evidence>
<dbReference type="PANTHER" id="PTHR21137:SF35">
    <property type="entry name" value="ODORANT RECEPTOR 19A-RELATED"/>
    <property type="match status" value="1"/>
</dbReference>
<keyword evidence="5 10" id="KW-0552">Olfaction</keyword>
<dbReference type="RefSeq" id="XP_014484210.1">
    <property type="nucleotide sequence ID" value="XM_014628724.1"/>
</dbReference>
<feature type="transmembrane region" description="Helical" evidence="10">
    <location>
        <begin position="308"/>
        <end position="328"/>
    </location>
</feature>
<keyword evidence="8 10" id="KW-0675">Receptor</keyword>
<evidence type="ECO:0000256" key="4">
    <source>
        <dbReference type="ARBA" id="ARBA00022692"/>
    </source>
</evidence>
<comment type="subcellular location">
    <subcellularLocation>
        <location evidence="1 10">Cell membrane</location>
        <topology evidence="1 10">Multi-pass membrane protein</topology>
    </subcellularLocation>
</comment>
<keyword evidence="4 10" id="KW-0812">Transmembrane</keyword>
<feature type="transmembrane region" description="Helical" evidence="10">
    <location>
        <begin position="273"/>
        <end position="296"/>
    </location>
</feature>
<gene>
    <name evidence="12" type="primary">LOC106749353</name>
</gene>
<feature type="transmembrane region" description="Helical" evidence="10">
    <location>
        <begin position="355"/>
        <end position="374"/>
    </location>
</feature>
<dbReference type="GO" id="GO:0007165">
    <property type="term" value="P:signal transduction"/>
    <property type="evidence" value="ECO:0007669"/>
    <property type="project" value="UniProtKB-KW"/>
</dbReference>
<dbReference type="PANTHER" id="PTHR21137">
    <property type="entry name" value="ODORANT RECEPTOR"/>
    <property type="match status" value="1"/>
</dbReference>
<evidence type="ECO:0000256" key="3">
    <source>
        <dbReference type="ARBA" id="ARBA00022606"/>
    </source>
</evidence>
<reference evidence="12" key="1">
    <citation type="submission" date="2025-08" db="UniProtKB">
        <authorList>
            <consortium name="RefSeq"/>
        </authorList>
    </citation>
    <scope>IDENTIFICATION</scope>
</reference>
<dbReference type="GO" id="GO:0005549">
    <property type="term" value="F:odorant binding"/>
    <property type="evidence" value="ECO:0007669"/>
    <property type="project" value="InterPro"/>
</dbReference>
<dbReference type="OrthoDB" id="6617147at2759"/>
<evidence type="ECO:0000256" key="2">
    <source>
        <dbReference type="ARBA" id="ARBA00022475"/>
    </source>
</evidence>
<evidence type="ECO:0000256" key="9">
    <source>
        <dbReference type="ARBA" id="ARBA00023224"/>
    </source>
</evidence>
<keyword evidence="2" id="KW-1003">Cell membrane</keyword>
<comment type="similarity">
    <text evidence="10">Belongs to the insect chemoreceptor superfamily. Heteromeric odorant receptor channel (TC 1.A.69) family.</text>
</comment>
<name>A0A6P3Y078_DINQU</name>